<evidence type="ECO:0000256" key="9">
    <source>
        <dbReference type="PROSITE-ProRule" id="PRU01026"/>
    </source>
</evidence>
<dbReference type="NCBIfam" id="TIGR00755">
    <property type="entry name" value="ksgA"/>
    <property type="match status" value="1"/>
</dbReference>
<comment type="subcellular location">
    <subcellularLocation>
        <location evidence="1">Mitochondrion</location>
    </subcellularLocation>
</comment>
<feature type="transmembrane region" description="Helical" evidence="11">
    <location>
        <begin position="49"/>
        <end position="68"/>
    </location>
</feature>
<evidence type="ECO:0000256" key="11">
    <source>
        <dbReference type="SAM" id="Phobius"/>
    </source>
</evidence>
<dbReference type="GO" id="GO:0003723">
    <property type="term" value="F:RNA binding"/>
    <property type="evidence" value="ECO:0007669"/>
    <property type="project" value="UniProtKB-UniRule"/>
</dbReference>
<dbReference type="PROSITE" id="PS51689">
    <property type="entry name" value="SAM_RNA_A_N6_MT"/>
    <property type="match status" value="1"/>
</dbReference>
<evidence type="ECO:0000256" key="2">
    <source>
        <dbReference type="ARBA" id="ARBA00022552"/>
    </source>
</evidence>
<organism evidence="14">
    <name type="scientific">Drosophila sechellia</name>
    <name type="common">Fruit fly</name>
    <dbReference type="NCBI Taxonomy" id="7238"/>
    <lineage>
        <taxon>Eukaryota</taxon>
        <taxon>Metazoa</taxon>
        <taxon>Ecdysozoa</taxon>
        <taxon>Arthropoda</taxon>
        <taxon>Hexapoda</taxon>
        <taxon>Insecta</taxon>
        <taxon>Pterygota</taxon>
        <taxon>Neoptera</taxon>
        <taxon>Endopterygota</taxon>
        <taxon>Diptera</taxon>
        <taxon>Brachycera</taxon>
        <taxon>Muscomorpha</taxon>
        <taxon>Ephydroidea</taxon>
        <taxon>Drosophilidae</taxon>
        <taxon>Drosophila</taxon>
        <taxon>Sophophora</taxon>
    </lineage>
</organism>
<dbReference type="GO" id="GO:0005759">
    <property type="term" value="C:mitochondrial matrix"/>
    <property type="evidence" value="ECO:0007669"/>
    <property type="project" value="TreeGrafter"/>
</dbReference>
<keyword evidence="4 9" id="KW-0808">Transferase</keyword>
<dbReference type="GO" id="GO:0000179">
    <property type="term" value="F:rRNA (adenine-N6,N6-)-dimethyltransferase activity"/>
    <property type="evidence" value="ECO:0007669"/>
    <property type="project" value="UniProtKB-UniRule"/>
</dbReference>
<dbReference type="OMA" id="RIEQPFK"/>
<evidence type="ECO:0000256" key="4">
    <source>
        <dbReference type="ARBA" id="ARBA00022679"/>
    </source>
</evidence>
<dbReference type="Gene3D" id="3.40.50.150">
    <property type="entry name" value="Vaccinia Virus protein VP39"/>
    <property type="match status" value="1"/>
</dbReference>
<dbReference type="STRING" id="7238.B4HEX6"/>
<dbReference type="HOGENOM" id="CLU_041220_7_0_1"/>
<dbReference type="FunFam" id="1.10.8.100:FF:000006">
    <property type="entry name" value="rRNA adenine N(6)-methyltransferase"/>
    <property type="match status" value="1"/>
</dbReference>
<protein>
    <recommendedName>
        <fullName evidence="10">rRNA adenine N(6)-methyltransferase</fullName>
        <ecNumber evidence="10">2.1.1.-</ecNumber>
    </recommendedName>
</protein>
<feature type="binding site" evidence="9">
    <location>
        <position position="125"/>
    </location>
    <ligand>
        <name>S-adenosyl-L-methionine</name>
        <dbReference type="ChEBI" id="CHEBI:59789"/>
    </ligand>
</feature>
<accession>B4HEX6</accession>
<keyword evidence="14" id="KW-1185">Reference proteome</keyword>
<dbReference type="SUPFAM" id="SSF53335">
    <property type="entry name" value="S-adenosyl-L-methionine-dependent methyltransferases"/>
    <property type="match status" value="1"/>
</dbReference>
<dbReference type="InterPro" id="IPR018628">
    <property type="entry name" value="Coa3_CC"/>
</dbReference>
<dbReference type="FunFam" id="3.40.50.150:FF:000485">
    <property type="entry name" value="rRNA adenine N(6)-methyltransferase"/>
    <property type="match status" value="1"/>
</dbReference>
<dbReference type="InterPro" id="IPR011530">
    <property type="entry name" value="rRNA_adenine_dimethylase"/>
</dbReference>
<keyword evidence="3 9" id="KW-0489">Methyltransferase</keyword>
<gene>
    <name evidence="13" type="primary">Dsec\GM25292</name>
    <name evidence="13" type="ORF">Dsec_GM25292</name>
</gene>
<sequence length="414" mass="47604">MSASEQGPKIKYGESAPKPDKAQLQFMKLIEEQNLDRVQKLKRIRRNNLLTAGALGVSVLAIYGYSIFSVQQEKFLDDFEEPKKMAQPSARVLQSGMRLPPMPTIRELVKLYRLQARKQLSQNFLMDERLTDKIVKSAGRIDPKDLVLEVGPGPGGITRSILRRHPQRLLLVEKDPRFGETLQLLKECASPLNIQFDIHYDDILRFNMEQHIPDTSQRIHLIGNLPFAISTRLLINWLDDLAARRGAFRRIDTCMTLTFQQEVAERICAPVGGEQRCRLSVMSQVWTEPVMKFTIPGKAFVPKPQVDVGVVKLIPLKRPKTQLPFHLVERVVRHIFSMRQKYCRRGYGTLLPPEDREEVAQKLFERAEVQDTLRPFELTVEQCLRLAEVYSEHLVTRPDVAAYDYRAPKNAEVL</sequence>
<dbReference type="AlphaFoldDB" id="B4HEX6"/>
<dbReference type="SMART" id="SM00650">
    <property type="entry name" value="rADc"/>
    <property type="match status" value="1"/>
</dbReference>
<evidence type="ECO:0000256" key="5">
    <source>
        <dbReference type="ARBA" id="ARBA00022691"/>
    </source>
</evidence>
<proteinExistence type="inferred from homology"/>
<feature type="binding site" evidence="9">
    <location>
        <position position="202"/>
    </location>
    <ligand>
        <name>S-adenosyl-L-methionine</name>
        <dbReference type="ChEBI" id="CHEBI:59789"/>
    </ligand>
</feature>
<dbReference type="EC" id="2.1.1.-" evidence="10"/>
<keyword evidence="5 9" id="KW-0949">S-adenosyl-L-methionine</keyword>
<dbReference type="InterPro" id="IPR020596">
    <property type="entry name" value="rRNA_Ade_Mease_Trfase_CS"/>
</dbReference>
<dbReference type="EMBL" id="CH480815">
    <property type="protein sequence ID" value="EDW41145.1"/>
    <property type="molecule type" value="Genomic_DNA"/>
</dbReference>
<name>B4HEX6_DROSE</name>
<dbReference type="InterPro" id="IPR029063">
    <property type="entry name" value="SAM-dependent_MTases_sf"/>
</dbReference>
<dbReference type="PROSITE" id="PS01131">
    <property type="entry name" value="RRNA_A_DIMETH"/>
    <property type="match status" value="1"/>
</dbReference>
<keyword evidence="8" id="KW-0496">Mitochondrion</keyword>
<evidence type="ECO:0000256" key="10">
    <source>
        <dbReference type="RuleBase" id="RU362106"/>
    </source>
</evidence>
<evidence type="ECO:0000313" key="14">
    <source>
        <dbReference type="Proteomes" id="UP000001292"/>
    </source>
</evidence>
<dbReference type="PANTHER" id="PTHR11727">
    <property type="entry name" value="DIMETHYLADENOSINE TRANSFERASE"/>
    <property type="match status" value="1"/>
</dbReference>
<feature type="domain" description="Ribosomal RNA adenine methylase transferase N-terminal" evidence="12">
    <location>
        <begin position="130"/>
        <end position="317"/>
    </location>
</feature>
<evidence type="ECO:0000313" key="13">
    <source>
        <dbReference type="EMBL" id="EDW41145.1"/>
    </source>
</evidence>
<dbReference type="Pfam" id="PF00398">
    <property type="entry name" value="RrnaAD"/>
    <property type="match status" value="1"/>
</dbReference>
<evidence type="ECO:0000256" key="1">
    <source>
        <dbReference type="ARBA" id="ARBA00004173"/>
    </source>
</evidence>
<keyword evidence="11" id="KW-1133">Transmembrane helix</keyword>
<dbReference type="CDD" id="cd02440">
    <property type="entry name" value="AdoMet_MTases"/>
    <property type="match status" value="1"/>
</dbReference>
<dbReference type="InterPro" id="IPR001737">
    <property type="entry name" value="KsgA/Erm"/>
</dbReference>
<evidence type="ECO:0000256" key="7">
    <source>
        <dbReference type="ARBA" id="ARBA00022946"/>
    </source>
</evidence>
<dbReference type="Gene3D" id="1.10.8.100">
    <property type="entry name" value="Ribosomal RNA adenine dimethylase-like, domain 2"/>
    <property type="match status" value="1"/>
</dbReference>
<dbReference type="GO" id="GO:0034246">
    <property type="term" value="F:mitochondrial transcription factor activity"/>
    <property type="evidence" value="ECO:0007669"/>
    <property type="project" value="TreeGrafter"/>
</dbReference>
<evidence type="ECO:0000256" key="6">
    <source>
        <dbReference type="ARBA" id="ARBA00022884"/>
    </source>
</evidence>
<comment type="similarity">
    <text evidence="9 10">Belongs to the class I-like SAM-binding methyltransferase superfamily. rRNA adenine N(6)-methyltransferase family.</text>
</comment>
<dbReference type="InterPro" id="IPR020598">
    <property type="entry name" value="rRNA_Ade_methylase_Trfase_N"/>
</dbReference>
<dbReference type="InterPro" id="IPR023165">
    <property type="entry name" value="rRNA_Ade_diMease-like_C"/>
</dbReference>
<dbReference type="PhylomeDB" id="B4HEX6"/>
<keyword evidence="6 9" id="KW-0694">RNA-binding</keyword>
<reference evidence="13 14" key="1">
    <citation type="journal article" date="2007" name="Nature">
        <title>Evolution of genes and genomes on the Drosophila phylogeny.</title>
        <authorList>
            <consortium name="Drosophila 12 Genomes Consortium"/>
            <person name="Clark A.G."/>
            <person name="Eisen M.B."/>
            <person name="Smith D.R."/>
            <person name="Bergman C.M."/>
            <person name="Oliver B."/>
            <person name="Markow T.A."/>
            <person name="Kaufman T.C."/>
            <person name="Kellis M."/>
            <person name="Gelbart W."/>
            <person name="Iyer V.N."/>
            <person name="Pollard D.A."/>
            <person name="Sackton T.B."/>
            <person name="Larracuente A.M."/>
            <person name="Singh N.D."/>
            <person name="Abad J.P."/>
            <person name="Abt D.N."/>
            <person name="Adryan B."/>
            <person name="Aguade M."/>
            <person name="Akashi H."/>
            <person name="Anderson W.W."/>
            <person name="Aquadro C.F."/>
            <person name="Ardell D.H."/>
            <person name="Arguello R."/>
            <person name="Artieri C.G."/>
            <person name="Barbash D.A."/>
            <person name="Barker D."/>
            <person name="Barsanti P."/>
            <person name="Batterham P."/>
            <person name="Batzoglou S."/>
            <person name="Begun D."/>
            <person name="Bhutkar A."/>
            <person name="Blanco E."/>
            <person name="Bosak S.A."/>
            <person name="Bradley R.K."/>
            <person name="Brand A.D."/>
            <person name="Brent M.R."/>
            <person name="Brooks A.N."/>
            <person name="Brown R.H."/>
            <person name="Butlin R.K."/>
            <person name="Caggese C."/>
            <person name="Calvi B.R."/>
            <person name="Bernardo de Carvalho A."/>
            <person name="Caspi A."/>
            <person name="Castrezana S."/>
            <person name="Celniker S.E."/>
            <person name="Chang J.L."/>
            <person name="Chapple C."/>
            <person name="Chatterji S."/>
            <person name="Chinwalla A."/>
            <person name="Civetta A."/>
            <person name="Clifton S.W."/>
            <person name="Comeron J.M."/>
            <person name="Costello J.C."/>
            <person name="Coyne J.A."/>
            <person name="Daub J."/>
            <person name="David R.G."/>
            <person name="Delcher A.L."/>
            <person name="Delehaunty K."/>
            <person name="Do C.B."/>
            <person name="Ebling H."/>
            <person name="Edwards K."/>
            <person name="Eickbush T."/>
            <person name="Evans J.D."/>
            <person name="Filipski A."/>
            <person name="Findeiss S."/>
            <person name="Freyhult E."/>
            <person name="Fulton L."/>
            <person name="Fulton R."/>
            <person name="Garcia A.C."/>
            <person name="Gardiner A."/>
            <person name="Garfield D.A."/>
            <person name="Garvin B.E."/>
            <person name="Gibson G."/>
            <person name="Gilbert D."/>
            <person name="Gnerre S."/>
            <person name="Godfrey J."/>
            <person name="Good R."/>
            <person name="Gotea V."/>
            <person name="Gravely B."/>
            <person name="Greenberg A.J."/>
            <person name="Griffiths-Jones S."/>
            <person name="Gross S."/>
            <person name="Guigo R."/>
            <person name="Gustafson E.A."/>
            <person name="Haerty W."/>
            <person name="Hahn M.W."/>
            <person name="Halligan D.L."/>
            <person name="Halpern A.L."/>
            <person name="Halter G.M."/>
            <person name="Han M.V."/>
            <person name="Heger A."/>
            <person name="Hillier L."/>
            <person name="Hinrichs A.S."/>
            <person name="Holmes I."/>
            <person name="Hoskins R.A."/>
            <person name="Hubisz M.J."/>
            <person name="Hultmark D."/>
            <person name="Huntley M.A."/>
            <person name="Jaffe D.B."/>
            <person name="Jagadeeshan S."/>
            <person name="Jeck W.R."/>
            <person name="Johnson J."/>
            <person name="Jones C.D."/>
            <person name="Jordan W.C."/>
            <person name="Karpen G.H."/>
            <person name="Kataoka E."/>
            <person name="Keightley P.D."/>
            <person name="Kheradpour P."/>
            <person name="Kirkness E.F."/>
            <person name="Koerich L.B."/>
            <person name="Kristiansen K."/>
            <person name="Kudrna D."/>
            <person name="Kulathinal R.J."/>
            <person name="Kumar S."/>
            <person name="Kwok R."/>
            <person name="Lander E."/>
            <person name="Langley C.H."/>
            <person name="Lapoint R."/>
            <person name="Lazzaro B.P."/>
            <person name="Lee S.J."/>
            <person name="Levesque L."/>
            <person name="Li R."/>
            <person name="Lin C.F."/>
            <person name="Lin M.F."/>
            <person name="Lindblad-Toh K."/>
            <person name="Llopart A."/>
            <person name="Long M."/>
            <person name="Low L."/>
            <person name="Lozovsky E."/>
            <person name="Lu J."/>
            <person name="Luo M."/>
            <person name="Machado C.A."/>
            <person name="Makalowski W."/>
            <person name="Marzo M."/>
            <person name="Matsuda M."/>
            <person name="Matzkin L."/>
            <person name="McAllister B."/>
            <person name="McBride C.S."/>
            <person name="McKernan B."/>
            <person name="McKernan K."/>
            <person name="Mendez-Lago M."/>
            <person name="Minx P."/>
            <person name="Mollenhauer M.U."/>
            <person name="Montooth K."/>
            <person name="Mount S.M."/>
            <person name="Mu X."/>
            <person name="Myers E."/>
            <person name="Negre B."/>
            <person name="Newfeld S."/>
            <person name="Nielsen R."/>
            <person name="Noor M.A."/>
            <person name="O'Grady P."/>
            <person name="Pachter L."/>
            <person name="Papaceit M."/>
            <person name="Parisi M.J."/>
            <person name="Parisi M."/>
            <person name="Parts L."/>
            <person name="Pedersen J.S."/>
            <person name="Pesole G."/>
            <person name="Phillippy A.M."/>
            <person name="Ponting C.P."/>
            <person name="Pop M."/>
            <person name="Porcelli D."/>
            <person name="Powell J.R."/>
            <person name="Prohaska S."/>
            <person name="Pruitt K."/>
            <person name="Puig M."/>
            <person name="Quesneville H."/>
            <person name="Ram K.R."/>
            <person name="Rand D."/>
            <person name="Rasmussen M.D."/>
            <person name="Reed L.K."/>
            <person name="Reenan R."/>
            <person name="Reily A."/>
            <person name="Remington K.A."/>
            <person name="Rieger T.T."/>
            <person name="Ritchie M.G."/>
            <person name="Robin C."/>
            <person name="Rogers Y.H."/>
            <person name="Rohde C."/>
            <person name="Rozas J."/>
            <person name="Rubenfield M.J."/>
            <person name="Ruiz A."/>
            <person name="Russo S."/>
            <person name="Salzberg S.L."/>
            <person name="Sanchez-Gracia A."/>
            <person name="Saranga D.J."/>
            <person name="Sato H."/>
            <person name="Schaeffer S.W."/>
            <person name="Schatz M.C."/>
            <person name="Schlenke T."/>
            <person name="Schwartz R."/>
            <person name="Segarra C."/>
            <person name="Singh R.S."/>
            <person name="Sirot L."/>
            <person name="Sirota M."/>
            <person name="Sisneros N.B."/>
            <person name="Smith C.D."/>
            <person name="Smith T.F."/>
            <person name="Spieth J."/>
            <person name="Stage D.E."/>
            <person name="Stark A."/>
            <person name="Stephan W."/>
            <person name="Strausberg R.L."/>
            <person name="Strempel S."/>
            <person name="Sturgill D."/>
            <person name="Sutton G."/>
            <person name="Sutton G.G."/>
            <person name="Tao W."/>
            <person name="Teichmann S."/>
            <person name="Tobari Y.N."/>
            <person name="Tomimura Y."/>
            <person name="Tsolas J.M."/>
            <person name="Valente V.L."/>
            <person name="Venter E."/>
            <person name="Venter J.C."/>
            <person name="Vicario S."/>
            <person name="Vieira F.G."/>
            <person name="Vilella A.J."/>
            <person name="Villasante A."/>
            <person name="Walenz B."/>
            <person name="Wang J."/>
            <person name="Wasserman M."/>
            <person name="Watts T."/>
            <person name="Wilson D."/>
            <person name="Wilson R.K."/>
            <person name="Wing R.A."/>
            <person name="Wolfner M.F."/>
            <person name="Wong A."/>
            <person name="Wong G.K."/>
            <person name="Wu C.I."/>
            <person name="Wu G."/>
            <person name="Yamamoto D."/>
            <person name="Yang H.P."/>
            <person name="Yang S.P."/>
            <person name="Yorke J.A."/>
            <person name="Yoshida K."/>
            <person name="Zdobnov E."/>
            <person name="Zhang P."/>
            <person name="Zhang Y."/>
            <person name="Zimin A.V."/>
            <person name="Baldwin J."/>
            <person name="Abdouelleil A."/>
            <person name="Abdulkadir J."/>
            <person name="Abebe A."/>
            <person name="Abera B."/>
            <person name="Abreu J."/>
            <person name="Acer S.C."/>
            <person name="Aftuck L."/>
            <person name="Alexander A."/>
            <person name="An P."/>
            <person name="Anderson E."/>
            <person name="Anderson S."/>
            <person name="Arachi H."/>
            <person name="Azer M."/>
            <person name="Bachantsang P."/>
            <person name="Barry A."/>
            <person name="Bayul T."/>
            <person name="Berlin A."/>
            <person name="Bessette D."/>
            <person name="Bloom T."/>
            <person name="Blye J."/>
            <person name="Boguslavskiy L."/>
            <person name="Bonnet C."/>
            <person name="Boukhgalter B."/>
            <person name="Bourzgui I."/>
            <person name="Brown A."/>
            <person name="Cahill P."/>
            <person name="Channer S."/>
            <person name="Cheshatsang Y."/>
            <person name="Chuda L."/>
            <person name="Citroen M."/>
            <person name="Collymore A."/>
            <person name="Cooke P."/>
            <person name="Costello M."/>
            <person name="D'Aco K."/>
            <person name="Daza R."/>
            <person name="De Haan G."/>
            <person name="DeGray S."/>
            <person name="DeMaso C."/>
            <person name="Dhargay N."/>
            <person name="Dooley K."/>
            <person name="Dooley E."/>
            <person name="Doricent M."/>
            <person name="Dorje P."/>
            <person name="Dorjee K."/>
            <person name="Dupes A."/>
            <person name="Elong R."/>
            <person name="Falk J."/>
            <person name="Farina A."/>
            <person name="Faro S."/>
            <person name="Ferguson D."/>
            <person name="Fisher S."/>
            <person name="Foley C.D."/>
            <person name="Franke A."/>
            <person name="Friedrich D."/>
            <person name="Gadbois L."/>
            <person name="Gearin G."/>
            <person name="Gearin C.R."/>
            <person name="Giannoukos G."/>
            <person name="Goode T."/>
            <person name="Graham J."/>
            <person name="Grandbois E."/>
            <person name="Grewal S."/>
            <person name="Gyaltsen K."/>
            <person name="Hafez N."/>
            <person name="Hagos B."/>
            <person name="Hall J."/>
            <person name="Henson C."/>
            <person name="Hollinger A."/>
            <person name="Honan T."/>
            <person name="Huard M.D."/>
            <person name="Hughes L."/>
            <person name="Hurhula B."/>
            <person name="Husby M.E."/>
            <person name="Kamat A."/>
            <person name="Kanga B."/>
            <person name="Kashin S."/>
            <person name="Khazanovich D."/>
            <person name="Kisner P."/>
            <person name="Lance K."/>
            <person name="Lara M."/>
            <person name="Lee W."/>
            <person name="Lennon N."/>
            <person name="Letendre F."/>
            <person name="LeVine R."/>
            <person name="Lipovsky A."/>
            <person name="Liu X."/>
            <person name="Liu J."/>
            <person name="Liu S."/>
            <person name="Lokyitsang T."/>
            <person name="Lokyitsang Y."/>
            <person name="Lubonja R."/>
            <person name="Lui A."/>
            <person name="MacDonald P."/>
            <person name="Magnisalis V."/>
            <person name="Maru K."/>
            <person name="Matthews C."/>
            <person name="McCusker W."/>
            <person name="McDonough S."/>
            <person name="Mehta T."/>
            <person name="Meldrim J."/>
            <person name="Meneus L."/>
            <person name="Mihai O."/>
            <person name="Mihalev A."/>
            <person name="Mihova T."/>
            <person name="Mittelman R."/>
            <person name="Mlenga V."/>
            <person name="Montmayeur A."/>
            <person name="Mulrain L."/>
            <person name="Navidi A."/>
            <person name="Naylor J."/>
            <person name="Negash T."/>
            <person name="Nguyen T."/>
            <person name="Nguyen N."/>
            <person name="Nicol R."/>
            <person name="Norbu C."/>
            <person name="Norbu N."/>
            <person name="Novod N."/>
            <person name="O'Neill B."/>
            <person name="Osman S."/>
            <person name="Markiewicz E."/>
            <person name="Oyono O.L."/>
            <person name="Patti C."/>
            <person name="Phunkhang P."/>
            <person name="Pierre F."/>
            <person name="Priest M."/>
            <person name="Raghuraman S."/>
            <person name="Rege F."/>
            <person name="Reyes R."/>
            <person name="Rise C."/>
            <person name="Rogov P."/>
            <person name="Ross K."/>
            <person name="Ryan E."/>
            <person name="Settipalli S."/>
            <person name="Shea T."/>
            <person name="Sherpa N."/>
            <person name="Shi L."/>
            <person name="Shih D."/>
            <person name="Sparrow T."/>
            <person name="Spaulding J."/>
            <person name="Stalker J."/>
            <person name="Stange-Thomann N."/>
            <person name="Stavropoulos S."/>
            <person name="Stone C."/>
            <person name="Strader C."/>
            <person name="Tesfaye S."/>
            <person name="Thomson T."/>
            <person name="Thoulutsang Y."/>
            <person name="Thoulutsang D."/>
            <person name="Topham K."/>
            <person name="Topping I."/>
            <person name="Tsamla T."/>
            <person name="Vassiliev H."/>
            <person name="Vo A."/>
            <person name="Wangchuk T."/>
            <person name="Wangdi T."/>
            <person name="Weiand M."/>
            <person name="Wilkinson J."/>
            <person name="Wilson A."/>
            <person name="Yadav S."/>
            <person name="Young G."/>
            <person name="Yu Q."/>
            <person name="Zembek L."/>
            <person name="Zhong D."/>
            <person name="Zimmer A."/>
            <person name="Zwirko Z."/>
            <person name="Jaffe D.B."/>
            <person name="Alvarez P."/>
            <person name="Brockman W."/>
            <person name="Butler J."/>
            <person name="Chin C."/>
            <person name="Gnerre S."/>
            <person name="Grabherr M."/>
            <person name="Kleber M."/>
            <person name="Mauceli E."/>
            <person name="MacCallum I."/>
        </authorList>
    </citation>
    <scope>NUCLEOTIDE SEQUENCE [LARGE SCALE GENOMIC DNA]</scope>
    <source>
        <strain evidence="14">Rob3c / Tucson 14021-0248.25</strain>
    </source>
</reference>
<dbReference type="GO" id="GO:0006391">
    <property type="term" value="P:transcription initiation at mitochondrial promoter"/>
    <property type="evidence" value="ECO:0007669"/>
    <property type="project" value="TreeGrafter"/>
</dbReference>
<keyword evidence="7" id="KW-0809">Transit peptide</keyword>
<evidence type="ECO:0000256" key="8">
    <source>
        <dbReference type="ARBA" id="ARBA00023128"/>
    </source>
</evidence>
<feature type="binding site" evidence="9">
    <location>
        <position position="123"/>
    </location>
    <ligand>
        <name>S-adenosyl-L-methionine</name>
        <dbReference type="ChEBI" id="CHEBI:59789"/>
    </ligand>
</feature>
<keyword evidence="11" id="KW-0812">Transmembrane</keyword>
<keyword evidence="11" id="KW-0472">Membrane</keyword>
<dbReference type="SMR" id="B4HEX6"/>
<keyword evidence="2 10" id="KW-0698">rRNA processing</keyword>
<dbReference type="Proteomes" id="UP000001292">
    <property type="component" value="Unassembled WGS sequence"/>
</dbReference>
<dbReference type="PANTHER" id="PTHR11727:SF17">
    <property type="entry name" value="DIMETHYLADENOSINE TRANSFERASE 1, MITOCHONDRIAL"/>
    <property type="match status" value="1"/>
</dbReference>
<feature type="binding site" evidence="9">
    <location>
        <position position="151"/>
    </location>
    <ligand>
        <name>S-adenosyl-L-methionine</name>
        <dbReference type="ChEBI" id="CHEBI:59789"/>
    </ligand>
</feature>
<evidence type="ECO:0000256" key="3">
    <source>
        <dbReference type="ARBA" id="ARBA00022603"/>
    </source>
</evidence>
<evidence type="ECO:0000259" key="12">
    <source>
        <dbReference type="SMART" id="SM00650"/>
    </source>
</evidence>
<dbReference type="Pfam" id="PF09813">
    <property type="entry name" value="Coa3_cc"/>
    <property type="match status" value="1"/>
</dbReference>
<feature type="binding site" evidence="9">
    <location>
        <position position="173"/>
    </location>
    <ligand>
        <name>S-adenosyl-L-methionine</name>
        <dbReference type="ChEBI" id="CHEBI:59789"/>
    </ligand>
</feature>
<feature type="binding site" evidence="9">
    <location>
        <position position="224"/>
    </location>
    <ligand>
        <name>S-adenosyl-L-methionine</name>
        <dbReference type="ChEBI" id="CHEBI:59789"/>
    </ligand>
</feature>